<proteinExistence type="predicted"/>
<dbReference type="InterPro" id="IPR050232">
    <property type="entry name" value="FBL13/AtMIF1-like"/>
</dbReference>
<name>A0A2N9GDD2_FAGSY</name>
<dbReference type="InterPro" id="IPR053781">
    <property type="entry name" value="F-box_AtFBL13-like"/>
</dbReference>
<dbReference type="CDD" id="cd22160">
    <property type="entry name" value="F-box_AtFBL13-like"/>
    <property type="match status" value="1"/>
</dbReference>
<gene>
    <name evidence="2" type="ORF">FSB_LOCUS25016</name>
</gene>
<dbReference type="InterPro" id="IPR055411">
    <property type="entry name" value="LRR_FXL15/At3g58940/PEG3-like"/>
</dbReference>
<dbReference type="InterPro" id="IPR032675">
    <property type="entry name" value="LRR_dom_sf"/>
</dbReference>
<accession>A0A2N9GDD2</accession>
<dbReference type="Gene3D" id="3.80.10.10">
    <property type="entry name" value="Ribonuclease Inhibitor"/>
    <property type="match status" value="1"/>
</dbReference>
<dbReference type="Pfam" id="PF24758">
    <property type="entry name" value="LRR_At5g56370"/>
    <property type="match status" value="1"/>
</dbReference>
<dbReference type="EMBL" id="OIVN01001738">
    <property type="protein sequence ID" value="SPC97134.1"/>
    <property type="molecule type" value="Genomic_DNA"/>
</dbReference>
<dbReference type="PANTHER" id="PTHR31900:SF30">
    <property type="entry name" value="SUPERFAMILY PROTEIN, PUTATIVE-RELATED"/>
    <property type="match status" value="1"/>
</dbReference>
<dbReference type="PANTHER" id="PTHR31900">
    <property type="entry name" value="F-BOX/RNI SUPERFAMILY PROTEIN-RELATED"/>
    <property type="match status" value="1"/>
</dbReference>
<dbReference type="SMART" id="SM00579">
    <property type="entry name" value="FBD"/>
    <property type="match status" value="1"/>
</dbReference>
<dbReference type="AlphaFoldDB" id="A0A2N9GDD2"/>
<reference evidence="2" key="1">
    <citation type="submission" date="2018-02" db="EMBL/GenBank/DDBJ databases">
        <authorList>
            <person name="Cohen D.B."/>
            <person name="Kent A.D."/>
        </authorList>
    </citation>
    <scope>NUCLEOTIDE SEQUENCE</scope>
</reference>
<evidence type="ECO:0000259" key="1">
    <source>
        <dbReference type="PROSITE" id="PS50181"/>
    </source>
</evidence>
<dbReference type="InterPro" id="IPR006566">
    <property type="entry name" value="FBD"/>
</dbReference>
<protein>
    <recommendedName>
        <fullName evidence="1">F-box domain-containing protein</fullName>
    </recommendedName>
</protein>
<dbReference type="Pfam" id="PF08387">
    <property type="entry name" value="FBD"/>
    <property type="match status" value="1"/>
</dbReference>
<organism evidence="2">
    <name type="scientific">Fagus sylvatica</name>
    <name type="common">Beechnut</name>
    <dbReference type="NCBI Taxonomy" id="28930"/>
    <lineage>
        <taxon>Eukaryota</taxon>
        <taxon>Viridiplantae</taxon>
        <taxon>Streptophyta</taxon>
        <taxon>Embryophyta</taxon>
        <taxon>Tracheophyta</taxon>
        <taxon>Spermatophyta</taxon>
        <taxon>Magnoliopsida</taxon>
        <taxon>eudicotyledons</taxon>
        <taxon>Gunneridae</taxon>
        <taxon>Pentapetalae</taxon>
        <taxon>rosids</taxon>
        <taxon>fabids</taxon>
        <taxon>Fagales</taxon>
        <taxon>Fagaceae</taxon>
        <taxon>Fagus</taxon>
    </lineage>
</organism>
<evidence type="ECO:0000313" key="2">
    <source>
        <dbReference type="EMBL" id="SPC97134.1"/>
    </source>
</evidence>
<dbReference type="SUPFAM" id="SSF81383">
    <property type="entry name" value="F-box domain"/>
    <property type="match status" value="1"/>
</dbReference>
<dbReference type="Pfam" id="PF00646">
    <property type="entry name" value="F-box"/>
    <property type="match status" value="1"/>
</dbReference>
<dbReference type="PROSITE" id="PS50181">
    <property type="entry name" value="FBOX"/>
    <property type="match status" value="1"/>
</dbReference>
<feature type="domain" description="F-box" evidence="1">
    <location>
        <begin position="7"/>
        <end position="62"/>
    </location>
</feature>
<dbReference type="Gene3D" id="1.20.1280.50">
    <property type="match status" value="1"/>
</dbReference>
<dbReference type="InterPro" id="IPR001810">
    <property type="entry name" value="F-box_dom"/>
</dbReference>
<dbReference type="SUPFAM" id="SSF52047">
    <property type="entry name" value="RNI-like"/>
    <property type="match status" value="1"/>
</dbReference>
<sequence>MANNKNCDRISNLPDSLLCHILSFLETKETVATSTLSTRWKPLWTLVTNLDFVDECEWWSSSDEEHSPNQHQDQTDQWNKCYRFAQIISKVWDLRHANPLKQFRLYWRCRCDPIHVYKWLRATIVCHLEELDLNIYPNLAFNLPTNLFNYCKTLVVLKLGGNIVLNPPSSSSSLGFPSLKILHLHSVNYANHDSFLILLSFCPILQDLSMETNVSLFWDPKYLFKIFVPTLKRLHLDMPKILSIPPDDINAPTLEINTPALEYLNFRGYLDEDVLVENLSNLVEAVLHIDDDLIVLGNKITNFLMALSNVKSLTLGSFTTECLCCTSNFDPPIFHNLAFLDFGVGPGEWQQAFLANGATIIGKWNVLPLLLQRAPNLEVLVFDMEKRNCSNVSNKKSSASTLEWLFEEVPICLSLHLTAFHIKGYKGSKDELELVKYILEWARVLKTMTVSFCSLNLEKKFRAFQEISMLPKQSTTCKIAFTD</sequence>
<dbReference type="InterPro" id="IPR036047">
    <property type="entry name" value="F-box-like_dom_sf"/>
</dbReference>